<dbReference type="PROSITE" id="PS51257">
    <property type="entry name" value="PROKAR_LIPOPROTEIN"/>
    <property type="match status" value="1"/>
</dbReference>
<dbReference type="EMBL" id="LRDH01000105">
    <property type="protein sequence ID" value="PPV14877.1"/>
    <property type="molecule type" value="Genomic_DNA"/>
</dbReference>
<dbReference type="SUPFAM" id="SSF53850">
    <property type="entry name" value="Periplasmic binding protein-like II"/>
    <property type="match status" value="1"/>
</dbReference>
<comment type="similarity">
    <text evidence="2">Belongs to the bacterial solute-binding protein 1 family.</text>
</comment>
<comment type="caution">
    <text evidence="6">The sequence shown here is derived from an EMBL/GenBank/DDBJ whole genome shotgun (WGS) entry which is preliminary data.</text>
</comment>
<dbReference type="EMBL" id="WOFV02000015">
    <property type="protein sequence ID" value="NAS17564.1"/>
    <property type="molecule type" value="Genomic_DNA"/>
</dbReference>
<dbReference type="CDD" id="cd13585">
    <property type="entry name" value="PBP2_TMBP_like"/>
    <property type="match status" value="1"/>
</dbReference>
<evidence type="ECO:0000256" key="3">
    <source>
        <dbReference type="ARBA" id="ARBA00022448"/>
    </source>
</evidence>
<dbReference type="PANTHER" id="PTHR43649:SF31">
    <property type="entry name" value="SN-GLYCEROL-3-PHOSPHATE-BINDING PERIPLASMIC PROTEIN UGPB"/>
    <property type="match status" value="1"/>
</dbReference>
<reference evidence="6 7" key="1">
    <citation type="submission" date="2016-01" db="EMBL/GenBank/DDBJ databases">
        <title>Characterization of the Clostridium difficile lineages that are prevalent in Hong Kong and China.</title>
        <authorList>
            <person name="Kwok J.S.-L."/>
            <person name="Lam W.-Y."/>
            <person name="Ip M."/>
            <person name="Chan T.-F."/>
            <person name="Hawkey P.M."/>
            <person name="Tsui S.K.-W."/>
        </authorList>
    </citation>
    <scope>NUCLEOTIDE SEQUENCE [LARGE SCALE GENOMIC DNA]</scope>
    <source>
        <strain evidence="6 7">300064</strain>
    </source>
</reference>
<dbReference type="PANTHER" id="PTHR43649">
    <property type="entry name" value="ARABINOSE-BINDING PROTEIN-RELATED"/>
    <property type="match status" value="1"/>
</dbReference>
<dbReference type="Proteomes" id="UP000474042">
    <property type="component" value="Unassembled WGS sequence"/>
</dbReference>
<dbReference type="Proteomes" id="UP000238081">
    <property type="component" value="Unassembled WGS sequence"/>
</dbReference>
<dbReference type="AlphaFoldDB" id="A0A2S7FAL8"/>
<proteinExistence type="inferred from homology"/>
<gene>
    <name evidence="6" type="ORF">AWN73_13460</name>
    <name evidence="5" type="ORF">GND98_006690</name>
</gene>
<evidence type="ECO:0000313" key="6">
    <source>
        <dbReference type="EMBL" id="PPV14877.1"/>
    </source>
</evidence>
<dbReference type="InterPro" id="IPR006059">
    <property type="entry name" value="SBP"/>
</dbReference>
<dbReference type="Gene3D" id="3.40.190.10">
    <property type="entry name" value="Periplasmic binding protein-like II"/>
    <property type="match status" value="1"/>
</dbReference>
<dbReference type="GO" id="GO:0030313">
    <property type="term" value="C:cell envelope"/>
    <property type="evidence" value="ECO:0007669"/>
    <property type="project" value="UniProtKB-SubCell"/>
</dbReference>
<keyword evidence="4" id="KW-0732">Signal</keyword>
<dbReference type="RefSeq" id="WP_002579253.1">
    <property type="nucleotide sequence ID" value="NZ_BKBB01000007.1"/>
</dbReference>
<evidence type="ECO:0000313" key="5">
    <source>
        <dbReference type="EMBL" id="NAS17564.1"/>
    </source>
</evidence>
<accession>A0A2S7FAL8</accession>
<protein>
    <submittedName>
        <fullName evidence="5">Extracellular solute-binding protein</fullName>
    </submittedName>
    <submittedName>
        <fullName evidence="6">Sugar ABC transporter substrate-binding protein</fullName>
    </submittedName>
</protein>
<comment type="subcellular location">
    <subcellularLocation>
        <location evidence="1">Cell envelope</location>
    </subcellularLocation>
</comment>
<dbReference type="InterPro" id="IPR050490">
    <property type="entry name" value="Bact_solute-bd_prot1"/>
</dbReference>
<evidence type="ECO:0000256" key="4">
    <source>
        <dbReference type="ARBA" id="ARBA00022729"/>
    </source>
</evidence>
<organism evidence="6 7">
    <name type="scientific">Clostridium butyricum</name>
    <dbReference type="NCBI Taxonomy" id="1492"/>
    <lineage>
        <taxon>Bacteria</taxon>
        <taxon>Bacillati</taxon>
        <taxon>Bacillota</taxon>
        <taxon>Clostridia</taxon>
        <taxon>Eubacteriales</taxon>
        <taxon>Clostridiaceae</taxon>
        <taxon>Clostridium</taxon>
    </lineage>
</organism>
<name>A0A2S7FAL8_CLOBU</name>
<reference evidence="5 8" key="2">
    <citation type="submission" date="2020-01" db="EMBL/GenBank/DDBJ databases">
        <title>Genome sequence of a 1,3-propanediol producer, Clostridium butyricum S3.</title>
        <authorList>
            <person name="Zhou J."/>
        </authorList>
    </citation>
    <scope>NUCLEOTIDE SEQUENCE [LARGE SCALE GENOMIC DNA]</scope>
    <source>
        <strain evidence="5 8">S3</strain>
    </source>
</reference>
<keyword evidence="3" id="KW-0813">Transport</keyword>
<evidence type="ECO:0000256" key="2">
    <source>
        <dbReference type="ARBA" id="ARBA00008520"/>
    </source>
</evidence>
<evidence type="ECO:0000313" key="7">
    <source>
        <dbReference type="Proteomes" id="UP000238081"/>
    </source>
</evidence>
<evidence type="ECO:0000256" key="1">
    <source>
        <dbReference type="ARBA" id="ARBA00004196"/>
    </source>
</evidence>
<evidence type="ECO:0000313" key="8">
    <source>
        <dbReference type="Proteomes" id="UP000474042"/>
    </source>
</evidence>
<dbReference type="Pfam" id="PF01547">
    <property type="entry name" value="SBP_bac_1"/>
    <property type="match status" value="1"/>
</dbReference>
<sequence length="425" mass="47280">MIKNIKKIISCIAMTTVIGSMLVGCGGTGSSKSQSGDTTITYSIWDKIQEPGMRQIADEFEKENPGIKVNIEVTPWDQYWTKMEAAATGGSLPDVFWMHASQVEKYIGGNAIMDLTDKISSSSLVDLNKFPQDLVDLYKSDGKNYAIPKDYDTVGLWYNKTLFDEAGISYPDETWTWDTLLENAKKLTNKDKGIYGLSAPLNTHEGIYDYVFQNNGKILSEDKSKSEYNSPETREALQWYVDLSLKEGVSPNQSQFAENPVITLFESGKTAMALFGSWMTAEFASNEYTSANCNVAVLPQGKTRGTVFNGLGNSVSAKTKNPEAAWKFVEFLGSEKANKIQAESGAAIPAYEGTSEAWTKSNDKFNLSVFTEMLDYATIKPYIKNNSKWETEENNILKKIFSGDMSVDEGCKQLEEKMNSIINEK</sequence>